<proteinExistence type="predicted"/>
<name>A0A0N5BNS0_STREA</name>
<sequence>MATCIEITIPDKDECFGKDDKIVSSTSLFEVGRLATLDCKDLTKGASDGSIVWSNYSDNLVVAIGNNVTNLKIGDSVKKIFNNVIPGEYYLKAICSLPSSHIVVGLTFENGIIFFDGVKGIIAKLSLKVPEFLQPVIHCHRWENYTYIIVSGKGPQKTVWITLSDPISSYKKSGDLVEAINNLSASGVAEFSLDGFVIAFKPESNVLYAFSREPGSSNHYYNLTTEGIFIHRRTYSVRGYKSVTMTPSFAFALSSDGCLDILDTKTLFVCKELLLKSKNSVEPETLHSMQITTTSKTCSLEGLYMLLSLSIGGKHQLQIRLVQTNDIVCFVDCNENSEFLRYDSTLSVMSFVEIYDRQLALKVITEATPDLKVEKLIYMKKFDEALELAKKFSVSFDPIYKAKASDLLDKMRNCGSNDIDDVATLYSILKKIKDQDAFCDLCLEGILSSNMFSVVKKLLDMALDTRTKNTYIVEQLNSISASFTTVRMIFTQEEFSEKWLSVVTQRTTMYTLMADACEDGNFKTASIIWNHHILKPEFNSQVTRESAGKMLKVFAFYALDRNFRSDLMKFMEKDFMPYVLMLYGSRIGCAYAETLVEVIDGLEYEEGEDYCSIAYYMSLSLDRILKCLKEKALTPSEKCLLIDIRTSMGFDSYTEDDVLGTLNMRKENFLRMVNLKERYNLSFKYKQFIGLSNEDIGVHIVEKMLLIEDEMETIYSGVLKPYCQEYMLDRKSLICDFVGKWSAQQTFITGDGRVGMLKNKVSSICKLVSKINDPVLQIRCLQDLADAVPYNWPKELTQSVYSILFDSTIAKDIKSDLADRCTFSEICQIIKVYKDVPYDIENIIRYRTQFAHLIQSISVDARTGNIEVLAKDMVKLCQLRHLYCKFPGTFNVSYSYIYEQLWIPHFIKWRSSEFEKKEPMMWLHSLPNVEAQEIVARYSVDYLLRSYKRVEHEFKAPEEISRYLKTLSVIKSFILNYLFKVKKYKQIIDKIYSIESIYSRTKILKSPKYFLESPKDSADFMNELISTYGISDWIRLLEIAKITRMDSVLALKHLLNACLKSSQINQASAILFTVSLDSDSLSREMLSMIKVVLDGIFLKIHESSAERSFNLSSCVNMLMLALKVFIAEADPLDVCNFGDLLEFSKYHKFLNIIKDMVDSTELYEPMDDTTEAISTSDVFFKKDIPWEIHPLAHLLKPFKVQYNSTTNRRSKPFTRSCLQLPMNGENNIVALLFVAGSIVENVKSDVLKTRDYIDGWKDIFNQLLMDGQFYDVLNLVEIYNTLKISKVEDIGIRQFIKHATIGLLEKILLIPDCDLEFAASVINSVPESDVSSILQEIRNCFKANSNPRIYINLCELVGMVYHKIPQIGIIEMLTKRYDESIWRRKLSKFGFNFSNKMTLDDVIYSLIRCNVPHDIAHEYSVYYGIDLNTFRLQCALESCLYSSELLEMNETAKHAEQLKYSSTLLSISSITKEHFPQIEDAIMKMSPYNHEGILLLIDKALEIFSDDNESNPVVVQLHDWRFVISFVMSYGKRSSEILPIECTWLSTLKPILSTGSSISFNSVESNQSVGELSMIEYEFMEEKREAARKRMPQCAIQRVPFHLLCCKDEKDVKQYVSPVIFNEMNINNVGKWINLIVNTKSVLRLNQSECIFTAINKRIRYVDENDIHVGEIDRGWITSAIQCVDESKVATIVRYSSKYAIHLKNLNIKIPFLHILKDIVYATADLLEGDKKEELEKYGKELSRRIAKYSVEKLLSDNRLLDEEAKGYLSAGKIPELIHYVYGSLIDWNNYQDRRIKMEACMEIARITDINLSSIHATIIDELLVQDTVSQVGDPDATLNTTTDIDIGTINKGVENRLECSILDDDANVSKIVHILCTGDYSEMVKKMFGILNKDPKILPGGIITLIKIILCICRLYPRKGEKPECFKAKKSQVLIALKGAYYYHMLTTINVNCRMVDLMTENNILEILKQLQNSPVHSNEKDFVVVNIIRDYAKKTPKYPSYMKTYLPRMIMGRQFSIAYCILSDSTAPLTSDHMGCNILQFVLKTIEGILKQNPNNIEIVEDMLRFMMKYSIPFGYPRPPRETGLFSCNQDMSKIAHYILNPTGN</sequence>
<dbReference type="InterPro" id="IPR055403">
    <property type="entry name" value="ARM_KNTC1_1st"/>
</dbReference>
<dbReference type="PANTHER" id="PTHR15688">
    <property type="entry name" value="KINETOCHORE-ASSOCIATED PROTEIN 1"/>
    <property type="match status" value="1"/>
</dbReference>
<dbReference type="InterPro" id="IPR055405">
    <property type="entry name" value="ARM_KNTC1_3rd"/>
</dbReference>
<dbReference type="GO" id="GO:0031267">
    <property type="term" value="F:small GTPase binding"/>
    <property type="evidence" value="ECO:0007669"/>
    <property type="project" value="TreeGrafter"/>
</dbReference>
<dbReference type="WBParaSite" id="SPAL_0000754700.1">
    <property type="protein sequence ID" value="SPAL_0000754700.1"/>
    <property type="gene ID" value="SPAL_0000754700"/>
</dbReference>
<evidence type="ECO:0000259" key="1">
    <source>
        <dbReference type="Pfam" id="PF24515"/>
    </source>
</evidence>
<dbReference type="STRING" id="174720.A0A0N5BNS0"/>
<evidence type="ECO:0000313" key="4">
    <source>
        <dbReference type="WBParaSite" id="SPAL_0000754700.1"/>
    </source>
</evidence>
<organism evidence="3 4">
    <name type="scientific">Strongyloides papillosus</name>
    <name type="common">Intestinal threadworm</name>
    <dbReference type="NCBI Taxonomy" id="174720"/>
    <lineage>
        <taxon>Eukaryota</taxon>
        <taxon>Metazoa</taxon>
        <taxon>Ecdysozoa</taxon>
        <taxon>Nematoda</taxon>
        <taxon>Chromadorea</taxon>
        <taxon>Rhabditida</taxon>
        <taxon>Tylenchina</taxon>
        <taxon>Panagrolaimomorpha</taxon>
        <taxon>Strongyloidoidea</taxon>
        <taxon>Strongyloididae</taxon>
        <taxon>Strongyloides</taxon>
    </lineage>
</organism>
<dbReference type="Pfam" id="PF24515">
    <property type="entry name" value="ARM_KNTC1_3rd"/>
    <property type="match status" value="1"/>
</dbReference>
<dbReference type="PANTHER" id="PTHR15688:SF1">
    <property type="entry name" value="KINETOCHORE-ASSOCIATED PROTEIN 1"/>
    <property type="match status" value="1"/>
</dbReference>
<dbReference type="GO" id="GO:1903394">
    <property type="term" value="P:protein localization to kinetochore involved in kinetochore assembly"/>
    <property type="evidence" value="ECO:0007669"/>
    <property type="project" value="TreeGrafter"/>
</dbReference>
<dbReference type="Proteomes" id="UP000046392">
    <property type="component" value="Unplaced"/>
</dbReference>
<protein>
    <submittedName>
        <fullName evidence="4">Vps8 domain-containing protein</fullName>
    </submittedName>
</protein>
<accession>A0A0N5BNS0</accession>
<feature type="domain" description="KNTC1 first ARM-repeats" evidence="2">
    <location>
        <begin position="375"/>
        <end position="612"/>
    </location>
</feature>
<evidence type="ECO:0000313" key="3">
    <source>
        <dbReference type="Proteomes" id="UP000046392"/>
    </source>
</evidence>
<dbReference type="GO" id="GO:0007094">
    <property type="term" value="P:mitotic spindle assembly checkpoint signaling"/>
    <property type="evidence" value="ECO:0007669"/>
    <property type="project" value="TreeGrafter"/>
</dbReference>
<evidence type="ECO:0000259" key="2">
    <source>
        <dbReference type="Pfam" id="PF24520"/>
    </source>
</evidence>
<dbReference type="GO" id="GO:1990423">
    <property type="term" value="C:RZZ complex"/>
    <property type="evidence" value="ECO:0007669"/>
    <property type="project" value="TreeGrafter"/>
</dbReference>
<reference evidence="4" key="1">
    <citation type="submission" date="2017-02" db="UniProtKB">
        <authorList>
            <consortium name="WormBaseParasite"/>
        </authorList>
    </citation>
    <scope>IDENTIFICATION</scope>
</reference>
<dbReference type="GO" id="GO:0000070">
    <property type="term" value="P:mitotic sister chromatid segregation"/>
    <property type="evidence" value="ECO:0007669"/>
    <property type="project" value="TreeGrafter"/>
</dbReference>
<dbReference type="InterPro" id="IPR052802">
    <property type="entry name" value="KNTC1"/>
</dbReference>
<keyword evidence="3" id="KW-1185">Reference proteome</keyword>
<dbReference type="GO" id="GO:0005828">
    <property type="term" value="C:kinetochore microtubule"/>
    <property type="evidence" value="ECO:0007669"/>
    <property type="project" value="TreeGrafter"/>
</dbReference>
<dbReference type="Pfam" id="PF24520">
    <property type="entry name" value="ARM_KNTC1_1st"/>
    <property type="match status" value="1"/>
</dbReference>
<feature type="domain" description="KNTC1 third ARM-repeats" evidence="1">
    <location>
        <begin position="1299"/>
        <end position="1496"/>
    </location>
</feature>
<dbReference type="GO" id="GO:0005737">
    <property type="term" value="C:cytoplasm"/>
    <property type="evidence" value="ECO:0007669"/>
    <property type="project" value="TreeGrafter"/>
</dbReference>